<keyword evidence="3" id="KW-1185">Reference proteome</keyword>
<dbReference type="RefSeq" id="WP_320555067.1">
    <property type="nucleotide sequence ID" value="NZ_JAXDAE010000003.1"/>
</dbReference>
<feature type="domain" description="HD" evidence="1">
    <location>
        <begin position="31"/>
        <end position="124"/>
    </location>
</feature>
<protein>
    <submittedName>
        <fullName evidence="2">HD domain-containing protein</fullName>
    </submittedName>
</protein>
<dbReference type="SUPFAM" id="SSF109604">
    <property type="entry name" value="HD-domain/PDEase-like"/>
    <property type="match status" value="1"/>
</dbReference>
<proteinExistence type="predicted"/>
<dbReference type="InterPro" id="IPR003607">
    <property type="entry name" value="HD/PDEase_dom"/>
</dbReference>
<dbReference type="InterPro" id="IPR006675">
    <property type="entry name" value="HDIG_dom"/>
</dbReference>
<evidence type="ECO:0000313" key="2">
    <source>
        <dbReference type="EMBL" id="MDY2586697.1"/>
    </source>
</evidence>
<organism evidence="2 3">
    <name type="scientific">Winogradskyella aquimaris</name>
    <dbReference type="NCBI Taxonomy" id="864074"/>
    <lineage>
        <taxon>Bacteria</taxon>
        <taxon>Pseudomonadati</taxon>
        <taxon>Bacteroidota</taxon>
        <taxon>Flavobacteriia</taxon>
        <taxon>Flavobacteriales</taxon>
        <taxon>Flavobacteriaceae</taxon>
        <taxon>Winogradskyella</taxon>
    </lineage>
</organism>
<sequence>MGIPFNTILSDVSEYLEQKLPKYLSYHDKAHTMYVLEKAIYIAQKEGLNDEDIELIKIAALYHDIGFTSTHIEHEKEGCKIASQKLEEFGFSKNQIELVCGMIMATRIPQQPQNHMEAVLADADLEYLGTSKYKKMSHNLFKELRHYNPKLTENEWRNIQINFMKEHHYHTQFCRRYKSFRKQKNLECLLENNPSA</sequence>
<gene>
    <name evidence="2" type="ORF">SNF14_05065</name>
</gene>
<comment type="caution">
    <text evidence="2">The sequence shown here is derived from an EMBL/GenBank/DDBJ whole genome shotgun (WGS) entry which is preliminary data.</text>
</comment>
<name>A0ABU5EPT3_9FLAO</name>
<dbReference type="Proteomes" id="UP001285855">
    <property type="component" value="Unassembled WGS sequence"/>
</dbReference>
<dbReference type="Pfam" id="PF01966">
    <property type="entry name" value="HD"/>
    <property type="match status" value="1"/>
</dbReference>
<dbReference type="Gene3D" id="1.10.3210.10">
    <property type="entry name" value="Hypothetical protein af1432"/>
    <property type="match status" value="1"/>
</dbReference>
<dbReference type="CDD" id="cd00077">
    <property type="entry name" value="HDc"/>
    <property type="match status" value="1"/>
</dbReference>
<evidence type="ECO:0000259" key="1">
    <source>
        <dbReference type="Pfam" id="PF01966"/>
    </source>
</evidence>
<evidence type="ECO:0000313" key="3">
    <source>
        <dbReference type="Proteomes" id="UP001285855"/>
    </source>
</evidence>
<reference evidence="2 3" key="1">
    <citation type="submission" date="2023-11" db="EMBL/GenBank/DDBJ databases">
        <title>Winogradskyella pelagius sp. nov., isolated from coastal sediment.</title>
        <authorList>
            <person name="Li F."/>
        </authorList>
    </citation>
    <scope>NUCLEOTIDE SEQUENCE [LARGE SCALE GENOMIC DNA]</scope>
    <source>
        <strain evidence="2 3">KCTC 23502</strain>
    </source>
</reference>
<dbReference type="InterPro" id="IPR006674">
    <property type="entry name" value="HD_domain"/>
</dbReference>
<dbReference type="EMBL" id="JAXDAE010000003">
    <property type="protein sequence ID" value="MDY2586697.1"/>
    <property type="molecule type" value="Genomic_DNA"/>
</dbReference>
<accession>A0ABU5EPT3</accession>
<dbReference type="NCBIfam" id="TIGR00277">
    <property type="entry name" value="HDIG"/>
    <property type="match status" value="1"/>
</dbReference>